<dbReference type="PANTHER" id="PTHR31286:SF167">
    <property type="entry name" value="OS09G0268800 PROTEIN"/>
    <property type="match status" value="1"/>
</dbReference>
<accession>A0A9Q1GFW3</accession>
<comment type="caution">
    <text evidence="1">The sequence shown here is derived from an EMBL/GenBank/DDBJ whole genome shotgun (WGS) entry which is preliminary data.</text>
</comment>
<gene>
    <name evidence="1" type="ORF">Cgig2_016050</name>
</gene>
<evidence type="ECO:0008006" key="3">
    <source>
        <dbReference type="Google" id="ProtNLM"/>
    </source>
</evidence>
<organism evidence="1 2">
    <name type="scientific">Carnegiea gigantea</name>
    <dbReference type="NCBI Taxonomy" id="171969"/>
    <lineage>
        <taxon>Eukaryota</taxon>
        <taxon>Viridiplantae</taxon>
        <taxon>Streptophyta</taxon>
        <taxon>Embryophyta</taxon>
        <taxon>Tracheophyta</taxon>
        <taxon>Spermatophyta</taxon>
        <taxon>Magnoliopsida</taxon>
        <taxon>eudicotyledons</taxon>
        <taxon>Gunneridae</taxon>
        <taxon>Pentapetalae</taxon>
        <taxon>Caryophyllales</taxon>
        <taxon>Cactineae</taxon>
        <taxon>Cactaceae</taxon>
        <taxon>Cactoideae</taxon>
        <taxon>Echinocereeae</taxon>
        <taxon>Carnegiea</taxon>
    </lineage>
</organism>
<dbReference type="InterPro" id="IPR040256">
    <property type="entry name" value="At4g02000-like"/>
</dbReference>
<dbReference type="OrthoDB" id="1707487at2759"/>
<reference evidence="1" key="1">
    <citation type="submission" date="2022-04" db="EMBL/GenBank/DDBJ databases">
        <title>Carnegiea gigantea Genome sequencing and assembly v2.</title>
        <authorList>
            <person name="Copetti D."/>
            <person name="Sanderson M.J."/>
            <person name="Burquez A."/>
            <person name="Wojciechowski M.F."/>
        </authorList>
    </citation>
    <scope>NUCLEOTIDE SEQUENCE</scope>
    <source>
        <strain evidence="1">SGP5-SGP5p</strain>
        <tissue evidence="1">Aerial part</tissue>
    </source>
</reference>
<proteinExistence type="predicted"/>
<dbReference type="Proteomes" id="UP001153076">
    <property type="component" value="Unassembled WGS sequence"/>
</dbReference>
<dbReference type="PANTHER" id="PTHR31286">
    <property type="entry name" value="GLYCINE-RICH CELL WALL STRUCTURAL PROTEIN 1.8-LIKE"/>
    <property type="match status" value="1"/>
</dbReference>
<protein>
    <recommendedName>
        <fullName evidence="3">CCHC-type domain-containing protein</fullName>
    </recommendedName>
</protein>
<evidence type="ECO:0000313" key="1">
    <source>
        <dbReference type="EMBL" id="KAJ8419471.1"/>
    </source>
</evidence>
<dbReference type="AlphaFoldDB" id="A0A9Q1GFW3"/>
<name>A0A9Q1GFW3_9CARY</name>
<evidence type="ECO:0000313" key="2">
    <source>
        <dbReference type="Proteomes" id="UP001153076"/>
    </source>
</evidence>
<sequence>MPAEGAWAFDGHILLLKEFDIHKQPSKIEFTTTLLVKIYELLMSICNLKCAELMVNKIGIFVEADQTDILVPSKALKSKVDSDLKKPLRCGLMLKMNGTPSWFKMRSVKLSDFCYACGLLGHDYRYCQHHDAGVPESCLQYGPWVRASPMKKTPKSMKG</sequence>
<keyword evidence="2" id="KW-1185">Reference proteome</keyword>
<dbReference type="EMBL" id="JAKOGI010005079">
    <property type="protein sequence ID" value="KAJ8419471.1"/>
    <property type="molecule type" value="Genomic_DNA"/>
</dbReference>